<keyword evidence="1" id="KW-0812">Transmembrane</keyword>
<keyword evidence="1" id="KW-0472">Membrane</keyword>
<evidence type="ECO:0000313" key="3">
    <source>
        <dbReference type="Proteomes" id="UP000321245"/>
    </source>
</evidence>
<feature type="transmembrane region" description="Helical" evidence="1">
    <location>
        <begin position="234"/>
        <end position="253"/>
    </location>
</feature>
<dbReference type="GeneID" id="84649454"/>
<keyword evidence="3" id="KW-1185">Reference proteome</keyword>
<feature type="transmembrane region" description="Helical" evidence="1">
    <location>
        <begin position="164"/>
        <end position="180"/>
    </location>
</feature>
<feature type="transmembrane region" description="Helical" evidence="1">
    <location>
        <begin position="273"/>
        <end position="292"/>
    </location>
</feature>
<evidence type="ECO:0000256" key="1">
    <source>
        <dbReference type="SAM" id="Phobius"/>
    </source>
</evidence>
<accession>A0A511NJW8</accession>
<reference evidence="2 3" key="1">
    <citation type="submission" date="2019-07" db="EMBL/GenBank/DDBJ databases">
        <title>Whole genome shotgun sequence of Empedobacter brevis NBRC 14943.</title>
        <authorList>
            <person name="Hosoyama A."/>
            <person name="Uohara A."/>
            <person name="Ohji S."/>
            <person name="Ichikawa N."/>
        </authorList>
    </citation>
    <scope>NUCLEOTIDE SEQUENCE [LARGE SCALE GENOMIC DNA]</scope>
    <source>
        <strain evidence="2 3">NBRC 14943</strain>
    </source>
</reference>
<feature type="transmembrane region" description="Helical" evidence="1">
    <location>
        <begin position="63"/>
        <end position="80"/>
    </location>
</feature>
<protein>
    <recommendedName>
        <fullName evidence="4">HPP family protein</fullName>
    </recommendedName>
</protein>
<gene>
    <name evidence="2" type="ORF">EB1_28730</name>
</gene>
<feature type="transmembrane region" description="Helical" evidence="1">
    <location>
        <begin position="123"/>
        <end position="144"/>
    </location>
</feature>
<feature type="transmembrane region" description="Helical" evidence="1">
    <location>
        <begin position="86"/>
        <end position="102"/>
    </location>
</feature>
<feature type="transmembrane region" description="Helical" evidence="1">
    <location>
        <begin position="12"/>
        <end position="30"/>
    </location>
</feature>
<dbReference type="OrthoDB" id="3193075at2"/>
<evidence type="ECO:0000313" key="2">
    <source>
        <dbReference type="EMBL" id="GEM53083.1"/>
    </source>
</evidence>
<dbReference type="AlphaFoldDB" id="A0A511NJW8"/>
<comment type="caution">
    <text evidence="2">The sequence shown here is derived from an EMBL/GenBank/DDBJ whole genome shotgun (WGS) entry which is preliminary data.</text>
</comment>
<organism evidence="2 3">
    <name type="scientific">Empedobacter brevis NBRC 14943 = ATCC 43319</name>
    <dbReference type="NCBI Taxonomy" id="1218108"/>
    <lineage>
        <taxon>Bacteria</taxon>
        <taxon>Pseudomonadati</taxon>
        <taxon>Bacteroidota</taxon>
        <taxon>Flavobacteriia</taxon>
        <taxon>Flavobacteriales</taxon>
        <taxon>Weeksellaceae</taxon>
        <taxon>Empedobacter</taxon>
    </lineage>
</organism>
<feature type="transmembrane region" description="Helical" evidence="1">
    <location>
        <begin position="211"/>
        <end position="228"/>
    </location>
</feature>
<keyword evidence="1" id="KW-1133">Transmembrane helix</keyword>
<dbReference type="RefSeq" id="WP_019974748.1">
    <property type="nucleotide sequence ID" value="NZ_BJXC01000023.1"/>
</dbReference>
<proteinExistence type="predicted"/>
<sequence>MKSILGNKESVISYSVASLFILIMIATAVVYKDKEIILPEVAALSIGILTFRENKWLQRPFHIFLLPSITAILGFGINFLPILFSFKLALVLIAMLIVLRLFKSQLAPALATGLLPIVTNAHSFLFLFALFLFVFLLFCCIKGFKIKPTENSVPMIYISHNRWLIGLCMIWFTACYFSGFKQYSAIPPVIVIAFESLNNPTLKLSVRLKRIFTMSFLALIGCLTMHYLDNWIIIGLVNLIAATITLKLTDLRLPPAYAMVILPMIMPVESLKLLPLATLMMSIFFMLGIYIIQKITSPEAIDFK</sequence>
<dbReference type="EMBL" id="BJXC01000023">
    <property type="protein sequence ID" value="GEM53083.1"/>
    <property type="molecule type" value="Genomic_DNA"/>
</dbReference>
<evidence type="ECO:0008006" key="4">
    <source>
        <dbReference type="Google" id="ProtNLM"/>
    </source>
</evidence>
<dbReference type="Proteomes" id="UP000321245">
    <property type="component" value="Unassembled WGS sequence"/>
</dbReference>
<dbReference type="STRING" id="1218108.GCA_000382425_01245"/>
<name>A0A511NJW8_9FLAO</name>